<evidence type="ECO:0000256" key="4">
    <source>
        <dbReference type="ARBA" id="ARBA00022927"/>
    </source>
</evidence>
<feature type="non-terminal residue" evidence="6">
    <location>
        <position position="1"/>
    </location>
</feature>
<protein>
    <recommendedName>
        <fullName evidence="8">Exportin(tRNA)</fullName>
    </recommendedName>
</protein>
<reference evidence="6 7" key="1">
    <citation type="journal article" date="2023" name="Commun. Biol.">
        <title>Genome analysis of Parmales, the sister group of diatoms, reveals the evolutionary specialization of diatoms from phago-mixotrophs to photoautotrophs.</title>
        <authorList>
            <person name="Ban H."/>
            <person name="Sato S."/>
            <person name="Yoshikawa S."/>
            <person name="Yamada K."/>
            <person name="Nakamura Y."/>
            <person name="Ichinomiya M."/>
            <person name="Sato N."/>
            <person name="Blanc-Mathieu R."/>
            <person name="Endo H."/>
            <person name="Kuwata A."/>
            <person name="Ogata H."/>
        </authorList>
    </citation>
    <scope>NUCLEOTIDE SEQUENCE [LARGE SCALE GENOMIC DNA]</scope>
</reference>
<dbReference type="PANTHER" id="PTHR12363:SF33">
    <property type="entry name" value="IMPORTIN-13"/>
    <property type="match status" value="1"/>
</dbReference>
<sequence length="207" mass="23332">LIELIDICCGLMEYPAWVNEGLDQEEADELKKHRFFVGDTIEDCCRLLGCDAVLAQIGARIQKVVTRQQQQSPAERAQQWQGIESCLFAVKSVSKFIPKSEEAMIPHVMNLFQQQYAVNTTLSHLFRNTCNLLVGSYAAWIKAHPTYLESFFQFVTFGLNDPLTAETSAAAVRQLCECCNVLMGNPVLQLYEHVVASNAIELRDELQ</sequence>
<accession>A0ABQ6MCX6</accession>
<proteinExistence type="inferred from homology"/>
<feature type="non-terminal residue" evidence="6">
    <location>
        <position position="207"/>
    </location>
</feature>
<evidence type="ECO:0000256" key="3">
    <source>
        <dbReference type="ARBA" id="ARBA00022448"/>
    </source>
</evidence>
<evidence type="ECO:0000256" key="2">
    <source>
        <dbReference type="ARBA" id="ARBA00007991"/>
    </source>
</evidence>
<organism evidence="6 7">
    <name type="scientific">Tetraparma gracilis</name>
    <dbReference type="NCBI Taxonomy" id="2962635"/>
    <lineage>
        <taxon>Eukaryota</taxon>
        <taxon>Sar</taxon>
        <taxon>Stramenopiles</taxon>
        <taxon>Ochrophyta</taxon>
        <taxon>Bolidophyceae</taxon>
        <taxon>Parmales</taxon>
        <taxon>Triparmaceae</taxon>
        <taxon>Tetraparma</taxon>
    </lineage>
</organism>
<comment type="similarity">
    <text evidence="2">Belongs to the importin beta family.</text>
</comment>
<dbReference type="InterPro" id="IPR011989">
    <property type="entry name" value="ARM-like"/>
</dbReference>
<dbReference type="InterPro" id="IPR057942">
    <property type="entry name" value="TPR_TNPO3_IPO13_3rd"/>
</dbReference>
<dbReference type="PANTHER" id="PTHR12363">
    <property type="entry name" value="TRANSPORTIN 3 AND IMPORTIN 13"/>
    <property type="match status" value="1"/>
</dbReference>
<dbReference type="Gene3D" id="1.25.10.10">
    <property type="entry name" value="Leucine-rich Repeat Variant"/>
    <property type="match status" value="1"/>
</dbReference>
<evidence type="ECO:0008006" key="8">
    <source>
        <dbReference type="Google" id="ProtNLM"/>
    </source>
</evidence>
<comment type="subcellular location">
    <subcellularLocation>
        <location evidence="1">Nucleus</location>
    </subcellularLocation>
</comment>
<dbReference type="EMBL" id="BRYB01003996">
    <property type="protein sequence ID" value="GMI24012.1"/>
    <property type="molecule type" value="Genomic_DNA"/>
</dbReference>
<keyword evidence="3" id="KW-0813">Transport</keyword>
<dbReference type="InterPro" id="IPR051345">
    <property type="entry name" value="Importin_beta-like_NTR"/>
</dbReference>
<evidence type="ECO:0000313" key="6">
    <source>
        <dbReference type="EMBL" id="GMI24012.1"/>
    </source>
</evidence>
<evidence type="ECO:0000256" key="5">
    <source>
        <dbReference type="ARBA" id="ARBA00023242"/>
    </source>
</evidence>
<evidence type="ECO:0000313" key="7">
    <source>
        <dbReference type="Proteomes" id="UP001165060"/>
    </source>
</evidence>
<keyword evidence="4" id="KW-0653">Protein transport</keyword>
<comment type="caution">
    <text evidence="6">The sequence shown here is derived from an EMBL/GenBank/DDBJ whole genome shotgun (WGS) entry which is preliminary data.</text>
</comment>
<name>A0ABQ6MCX6_9STRA</name>
<dbReference type="SUPFAM" id="SSF48371">
    <property type="entry name" value="ARM repeat"/>
    <property type="match status" value="1"/>
</dbReference>
<dbReference type="Pfam" id="PF24140">
    <property type="entry name" value="TPR_TNPO3_IPO13_3rd"/>
    <property type="match status" value="1"/>
</dbReference>
<dbReference type="InterPro" id="IPR016024">
    <property type="entry name" value="ARM-type_fold"/>
</dbReference>
<keyword evidence="5" id="KW-0539">Nucleus</keyword>
<evidence type="ECO:0000256" key="1">
    <source>
        <dbReference type="ARBA" id="ARBA00004123"/>
    </source>
</evidence>
<keyword evidence="7" id="KW-1185">Reference proteome</keyword>
<gene>
    <name evidence="6" type="ORF">TeGR_g12999</name>
</gene>
<dbReference type="Proteomes" id="UP001165060">
    <property type="component" value="Unassembled WGS sequence"/>
</dbReference>